<evidence type="ECO:0000313" key="1">
    <source>
        <dbReference type="EMBL" id="PRX63298.1"/>
    </source>
</evidence>
<name>A0A2T0MWJ9_9ACTN</name>
<evidence type="ECO:0000313" key="2">
    <source>
        <dbReference type="Proteomes" id="UP000238312"/>
    </source>
</evidence>
<protein>
    <submittedName>
        <fullName evidence="1">Uncharacterized protein</fullName>
    </submittedName>
</protein>
<dbReference type="EMBL" id="PVNG01000011">
    <property type="protein sequence ID" value="PRX63298.1"/>
    <property type="molecule type" value="Genomic_DNA"/>
</dbReference>
<dbReference type="AlphaFoldDB" id="A0A2T0MWJ9"/>
<sequence length="43" mass="4571">MNTAEPPRFALVVDQPIDGAALVCEYLDAESAEDGDGEPPDDH</sequence>
<reference evidence="1 2" key="1">
    <citation type="submission" date="2018-03" db="EMBL/GenBank/DDBJ databases">
        <title>Genomic Encyclopedia of Type Strains, Phase III (KMG-III): the genomes of soil and plant-associated and newly described type strains.</title>
        <authorList>
            <person name="Whitman W."/>
        </authorList>
    </citation>
    <scope>NUCLEOTIDE SEQUENCE [LARGE SCALE GENOMIC DNA]</scope>
    <source>
        <strain evidence="1 2">CGMCC 4.7104</strain>
    </source>
</reference>
<organism evidence="1 2">
    <name type="scientific">Nonomuraea fuscirosea</name>
    <dbReference type="NCBI Taxonomy" id="1291556"/>
    <lineage>
        <taxon>Bacteria</taxon>
        <taxon>Bacillati</taxon>
        <taxon>Actinomycetota</taxon>
        <taxon>Actinomycetes</taxon>
        <taxon>Streptosporangiales</taxon>
        <taxon>Streptosporangiaceae</taxon>
        <taxon>Nonomuraea</taxon>
    </lineage>
</organism>
<keyword evidence="2" id="KW-1185">Reference proteome</keyword>
<gene>
    <name evidence="1" type="ORF">B0I32_111294</name>
</gene>
<dbReference type="Proteomes" id="UP000238312">
    <property type="component" value="Unassembled WGS sequence"/>
</dbReference>
<accession>A0A2T0MWJ9</accession>
<proteinExistence type="predicted"/>
<comment type="caution">
    <text evidence="1">The sequence shown here is derived from an EMBL/GenBank/DDBJ whole genome shotgun (WGS) entry which is preliminary data.</text>
</comment>